<dbReference type="OrthoDB" id="2142040at2759"/>
<protein>
    <submittedName>
        <fullName evidence="2">von willebrand factor type A domain containing protein</fullName>
    </submittedName>
</protein>
<dbReference type="PANTHER" id="PTHR34706">
    <property type="entry name" value="SLR1338 PROTEIN"/>
    <property type="match status" value="1"/>
</dbReference>
<comment type="caution">
    <text evidence="2">The sequence shown here is derived from an EMBL/GenBank/DDBJ whole genome shotgun (WGS) entry which is preliminary data.</text>
</comment>
<accession>A0A5N5QNC5</accession>
<dbReference type="InterPro" id="IPR002035">
    <property type="entry name" value="VWF_A"/>
</dbReference>
<organism evidence="2 3">
    <name type="scientific">Ceratobasidium theobromae</name>
    <dbReference type="NCBI Taxonomy" id="1582974"/>
    <lineage>
        <taxon>Eukaryota</taxon>
        <taxon>Fungi</taxon>
        <taxon>Dikarya</taxon>
        <taxon>Basidiomycota</taxon>
        <taxon>Agaricomycotina</taxon>
        <taxon>Agaricomycetes</taxon>
        <taxon>Cantharellales</taxon>
        <taxon>Ceratobasidiaceae</taxon>
        <taxon>Ceratobasidium</taxon>
    </lineage>
</organism>
<sequence length="257" mass="28565">MFAKVSMIAKVVRSFSRDDTGANLPHIDLQSEVTLDQLTKYDTQFLIDDSGSMLGERWDEARDALMGLAEWSLKHDDDGIEIFFLNAPNAGRTVRNKEEIGQLFETVEVKPTSGTPTGYRLEKLLHAYVNKIEDVGVDNLSTSGIKALNIIVITDGEATDDIESVIVDTARRLDKGKFSPTQVGIQFIQIGDDKRAAKALRKLDNCLSKSKNVRDIVDTRPYKKGTKLTPELLASMLLGGINRRIDLIKNPSRSQSQ</sequence>
<evidence type="ECO:0000259" key="1">
    <source>
        <dbReference type="PROSITE" id="PS50234"/>
    </source>
</evidence>
<dbReference type="PANTHER" id="PTHR34706:SF1">
    <property type="entry name" value="VWFA DOMAIN-CONTAINING PROTEIN"/>
    <property type="match status" value="1"/>
</dbReference>
<dbReference type="Gene3D" id="3.40.50.410">
    <property type="entry name" value="von Willebrand factor, type A domain"/>
    <property type="match status" value="1"/>
</dbReference>
<gene>
    <name evidence="2" type="ORF">CTheo_3825</name>
</gene>
<dbReference type="PROSITE" id="PS50234">
    <property type="entry name" value="VWFA"/>
    <property type="match status" value="1"/>
</dbReference>
<evidence type="ECO:0000313" key="3">
    <source>
        <dbReference type="Proteomes" id="UP000383932"/>
    </source>
</evidence>
<dbReference type="SUPFAM" id="SSF53300">
    <property type="entry name" value="vWA-like"/>
    <property type="match status" value="1"/>
</dbReference>
<evidence type="ECO:0000313" key="2">
    <source>
        <dbReference type="EMBL" id="KAB5592757.1"/>
    </source>
</evidence>
<dbReference type="AlphaFoldDB" id="A0A5N5QNC5"/>
<dbReference type="InterPro" id="IPR036465">
    <property type="entry name" value="vWFA_dom_sf"/>
</dbReference>
<keyword evidence="3" id="KW-1185">Reference proteome</keyword>
<reference evidence="2 3" key="1">
    <citation type="journal article" date="2019" name="Fungal Biol. Biotechnol.">
        <title>Draft genome sequence of fastidious pathogen Ceratobasidium theobromae, which causes vascular-streak dieback in Theobroma cacao.</title>
        <authorList>
            <person name="Ali S.S."/>
            <person name="Asman A."/>
            <person name="Shao J."/>
            <person name="Firmansyah A.P."/>
            <person name="Susilo A.W."/>
            <person name="Rosmana A."/>
            <person name="McMahon P."/>
            <person name="Junaid M."/>
            <person name="Guest D."/>
            <person name="Kheng T.Y."/>
            <person name="Meinhardt L.W."/>
            <person name="Bailey B.A."/>
        </authorList>
    </citation>
    <scope>NUCLEOTIDE SEQUENCE [LARGE SCALE GENOMIC DNA]</scope>
    <source>
        <strain evidence="2 3">CT2</strain>
    </source>
</reference>
<dbReference type="Proteomes" id="UP000383932">
    <property type="component" value="Unassembled WGS sequence"/>
</dbReference>
<proteinExistence type="predicted"/>
<dbReference type="EMBL" id="SSOP01000055">
    <property type="protein sequence ID" value="KAB5592757.1"/>
    <property type="molecule type" value="Genomic_DNA"/>
</dbReference>
<name>A0A5N5QNC5_9AGAM</name>
<feature type="domain" description="VWFA" evidence="1">
    <location>
        <begin position="42"/>
        <end position="236"/>
    </location>
</feature>